<accession>A0AAV1CP88</accession>
<reference evidence="4" key="1">
    <citation type="submission" date="2023-03" db="EMBL/GenBank/DDBJ databases">
        <authorList>
            <person name="Julca I."/>
        </authorList>
    </citation>
    <scope>NUCLEOTIDE SEQUENCE</scope>
</reference>
<evidence type="ECO:0000313" key="5">
    <source>
        <dbReference type="Proteomes" id="UP001161247"/>
    </source>
</evidence>
<proteinExistence type="inferred from homology"/>
<dbReference type="InterPro" id="IPR044821">
    <property type="entry name" value="At1g28695/At4g15970-like"/>
</dbReference>
<dbReference type="Pfam" id="PF03407">
    <property type="entry name" value="Nucleotid_trans"/>
    <property type="match status" value="1"/>
</dbReference>
<dbReference type="GO" id="GO:0071555">
    <property type="term" value="P:cell wall organization"/>
    <property type="evidence" value="ECO:0007669"/>
    <property type="project" value="UniProtKB-KW"/>
</dbReference>
<organism evidence="4 5">
    <name type="scientific">Oldenlandia corymbosa var. corymbosa</name>
    <dbReference type="NCBI Taxonomy" id="529605"/>
    <lineage>
        <taxon>Eukaryota</taxon>
        <taxon>Viridiplantae</taxon>
        <taxon>Streptophyta</taxon>
        <taxon>Embryophyta</taxon>
        <taxon>Tracheophyta</taxon>
        <taxon>Spermatophyta</taxon>
        <taxon>Magnoliopsida</taxon>
        <taxon>eudicotyledons</taxon>
        <taxon>Gunneridae</taxon>
        <taxon>Pentapetalae</taxon>
        <taxon>asterids</taxon>
        <taxon>lamiids</taxon>
        <taxon>Gentianales</taxon>
        <taxon>Rubiaceae</taxon>
        <taxon>Rubioideae</taxon>
        <taxon>Spermacoceae</taxon>
        <taxon>Hedyotis-Oldenlandia complex</taxon>
        <taxon>Oldenlandia</taxon>
    </lineage>
</organism>
<comment type="subcellular location">
    <subcellularLocation>
        <location evidence="2">Golgi apparatus membrane</location>
        <topology evidence="2">Single-pass type II membrane protein</topology>
    </subcellularLocation>
</comment>
<dbReference type="GO" id="GO:0016757">
    <property type="term" value="F:glycosyltransferase activity"/>
    <property type="evidence" value="ECO:0007669"/>
    <property type="project" value="UniProtKB-KW"/>
</dbReference>
<evidence type="ECO:0000259" key="3">
    <source>
        <dbReference type="Pfam" id="PF03407"/>
    </source>
</evidence>
<keyword evidence="2" id="KW-1133">Transmembrane helix</keyword>
<dbReference type="EMBL" id="OX459119">
    <property type="protein sequence ID" value="CAI9096840.1"/>
    <property type="molecule type" value="Genomic_DNA"/>
</dbReference>
<protein>
    <recommendedName>
        <fullName evidence="2">Glycosyltransferase</fullName>
        <ecNumber evidence="2">2.4.2.-</ecNumber>
    </recommendedName>
</protein>
<dbReference type="SUPFAM" id="SSF53448">
    <property type="entry name" value="Nucleotide-diphospho-sugar transferases"/>
    <property type="match status" value="1"/>
</dbReference>
<dbReference type="InterPro" id="IPR029044">
    <property type="entry name" value="Nucleotide-diphossugar_trans"/>
</dbReference>
<keyword evidence="2" id="KW-0808">Transferase</keyword>
<dbReference type="InterPro" id="IPR005069">
    <property type="entry name" value="Nucl-diP-sugar_transferase"/>
</dbReference>
<name>A0AAV1CP88_OLDCO</name>
<dbReference type="PANTHER" id="PTHR46038">
    <property type="entry name" value="EXPRESSED PROTEIN-RELATED"/>
    <property type="match status" value="1"/>
</dbReference>
<dbReference type="PANTHER" id="PTHR46038:SF38">
    <property type="entry name" value="GLYCOSYLTRANSFERASE-RELATED"/>
    <property type="match status" value="1"/>
</dbReference>
<keyword evidence="5" id="KW-1185">Reference proteome</keyword>
<keyword evidence="2" id="KW-0735">Signal-anchor</keyword>
<feature type="transmembrane region" description="Helical" evidence="2">
    <location>
        <begin position="52"/>
        <end position="79"/>
    </location>
</feature>
<keyword evidence="2" id="KW-0472">Membrane</keyword>
<keyword evidence="2" id="KW-0812">Transmembrane</keyword>
<dbReference type="EC" id="2.4.2.-" evidence="2"/>
<feature type="domain" description="Nucleotide-diphospho-sugar transferase" evidence="3">
    <location>
        <begin position="163"/>
        <end position="361"/>
    </location>
</feature>
<dbReference type="Proteomes" id="UP001161247">
    <property type="component" value="Chromosome 2"/>
</dbReference>
<keyword evidence="2" id="KW-0328">Glycosyltransferase</keyword>
<evidence type="ECO:0000313" key="4">
    <source>
        <dbReference type="EMBL" id="CAI9096840.1"/>
    </source>
</evidence>
<dbReference type="GO" id="GO:0000139">
    <property type="term" value="C:Golgi membrane"/>
    <property type="evidence" value="ECO:0007669"/>
    <property type="project" value="UniProtKB-SubCell"/>
</dbReference>
<evidence type="ECO:0000256" key="1">
    <source>
        <dbReference type="ARBA" id="ARBA00007033"/>
    </source>
</evidence>
<keyword evidence="2" id="KW-0333">Golgi apparatus</keyword>
<sequence>MVLSSPNSVIPQFPSSLPRRRFFSPSFLPLSHPALAANHPAEMKPDCPANSSVMAVLFGRVMTVTLFLAAIVFSCFVLYRGVDSVGLKLPASYHFQNPLPVALISDSRRTDRDNNSLERVLTQASMPDKTVILTTLNEAWASPNSIVDLFLESFRIGVQTRRLLNHLVILALDQKAYSRCLDIHMHCFALITEGVNSSTEAYFMTPEYLKMMWNRIHFLKSVLEMGFNFVFTDADIMWFRDPFPHFYADADFQIACDHFIGDSDDLDNIPNGGFNFVRSNNQTIEFYKLWYLSRELYPGLHDQDVLNKIKNDTLVQDIGINIKFLSTAYFGGFCEPSKDLNEVCTMHANCCFGLDSKLHDLRILLKEWKSYMALPPRLKGPSLVSWTVPQNCSLDAFVPFNVSNENDTQQIGFG</sequence>
<gene>
    <name evidence="4" type="ORF">OLC1_LOCUS7495</name>
</gene>
<evidence type="ECO:0000256" key="2">
    <source>
        <dbReference type="RuleBase" id="RU363055"/>
    </source>
</evidence>
<comment type="similarity">
    <text evidence="1 2">Belongs to the glycosyltransferase 77 family.</text>
</comment>
<dbReference type="AlphaFoldDB" id="A0AAV1CP88"/>
<keyword evidence="2" id="KW-0961">Cell wall biogenesis/degradation</keyword>